<name>A0A2A6CCW9_PRIPA</name>
<dbReference type="InterPro" id="IPR012170">
    <property type="entry name" value="TFIIH_SSL1/p44"/>
</dbReference>
<organism evidence="14 15">
    <name type="scientific">Pristionchus pacificus</name>
    <name type="common">Parasitic nematode worm</name>
    <dbReference type="NCBI Taxonomy" id="54126"/>
    <lineage>
        <taxon>Eukaryota</taxon>
        <taxon>Metazoa</taxon>
        <taxon>Ecdysozoa</taxon>
        <taxon>Nematoda</taxon>
        <taxon>Chromadorea</taxon>
        <taxon>Rhabditida</taxon>
        <taxon>Rhabditina</taxon>
        <taxon>Diplogasteromorpha</taxon>
        <taxon>Diplogasteroidea</taxon>
        <taxon>Neodiplogasteridae</taxon>
        <taxon>Pristionchus</taxon>
    </lineage>
</organism>
<dbReference type="InterPro" id="IPR007198">
    <property type="entry name" value="Ssl1-like"/>
</dbReference>
<dbReference type="GO" id="GO:0006351">
    <property type="term" value="P:DNA-templated transcription"/>
    <property type="evidence" value="ECO:0007669"/>
    <property type="project" value="InterPro"/>
</dbReference>
<evidence type="ECO:0000256" key="9">
    <source>
        <dbReference type="ARBA" id="ARBA00023163"/>
    </source>
</evidence>
<evidence type="ECO:0000256" key="6">
    <source>
        <dbReference type="ARBA" id="ARBA00022833"/>
    </source>
</evidence>
<dbReference type="Proteomes" id="UP000005239">
    <property type="component" value="Unassembled WGS sequence"/>
</dbReference>
<dbReference type="InterPro" id="IPR056953">
    <property type="entry name" value="CUT_N"/>
</dbReference>
<evidence type="ECO:0000256" key="4">
    <source>
        <dbReference type="ARBA" id="ARBA00022763"/>
    </source>
</evidence>
<dbReference type="InterPro" id="IPR002035">
    <property type="entry name" value="VWF_A"/>
</dbReference>
<dbReference type="PROSITE" id="PS51034">
    <property type="entry name" value="ZP_2"/>
    <property type="match status" value="1"/>
</dbReference>
<dbReference type="InterPro" id="IPR055355">
    <property type="entry name" value="ZP-C"/>
</dbReference>
<dbReference type="Pfam" id="PF04056">
    <property type="entry name" value="Ssl1"/>
    <property type="match status" value="1"/>
</dbReference>
<dbReference type="NCBIfam" id="TIGR00622">
    <property type="entry name" value="ssl1"/>
    <property type="match status" value="1"/>
</dbReference>
<dbReference type="GO" id="GO:0008270">
    <property type="term" value="F:zinc ion binding"/>
    <property type="evidence" value="ECO:0007669"/>
    <property type="project" value="UniProtKB-KW"/>
</dbReference>
<accession>A0A8R1UZ24</accession>
<dbReference type="InterPro" id="IPR001507">
    <property type="entry name" value="ZP_dom"/>
</dbReference>
<evidence type="ECO:0000256" key="10">
    <source>
        <dbReference type="ARBA" id="ARBA00023204"/>
    </source>
</evidence>
<reference evidence="14" key="2">
    <citation type="submission" date="2022-06" db="UniProtKB">
        <authorList>
            <consortium name="EnsemblMetazoa"/>
        </authorList>
    </citation>
    <scope>IDENTIFICATION</scope>
    <source>
        <strain evidence="14">PS312</strain>
    </source>
</reference>
<evidence type="ECO:0000256" key="2">
    <source>
        <dbReference type="ARBA" id="ARBA00006092"/>
    </source>
</evidence>
<evidence type="ECO:0000313" key="15">
    <source>
        <dbReference type="Proteomes" id="UP000005239"/>
    </source>
</evidence>
<evidence type="ECO:0000256" key="3">
    <source>
        <dbReference type="ARBA" id="ARBA00022723"/>
    </source>
</evidence>
<feature type="region of interest" description="Disordered" evidence="12">
    <location>
        <begin position="838"/>
        <end position="862"/>
    </location>
</feature>
<keyword evidence="8" id="KW-1015">Disulfide bond</keyword>
<dbReference type="Gene3D" id="2.60.40.4100">
    <property type="entry name" value="Zona pellucida, ZP-C domain"/>
    <property type="match status" value="1"/>
</dbReference>
<dbReference type="AlphaFoldDB" id="A0A2A6CCW9"/>
<dbReference type="GO" id="GO:0005675">
    <property type="term" value="C:transcription factor TFIIH holo complex"/>
    <property type="evidence" value="ECO:0000318"/>
    <property type="project" value="GO_Central"/>
</dbReference>
<feature type="region of interest" description="Disordered" evidence="12">
    <location>
        <begin position="882"/>
        <end position="902"/>
    </location>
</feature>
<dbReference type="SMART" id="SM00241">
    <property type="entry name" value="ZP"/>
    <property type="match status" value="1"/>
</dbReference>
<dbReference type="GO" id="GO:0000439">
    <property type="term" value="C:transcription factor TFIIH core complex"/>
    <property type="evidence" value="ECO:0007669"/>
    <property type="project" value="InterPro"/>
</dbReference>
<keyword evidence="4" id="KW-0227">DNA damage</keyword>
<gene>
    <name evidence="14" type="primary">WBGene00278656</name>
</gene>
<keyword evidence="15" id="KW-1185">Reference proteome</keyword>
<evidence type="ECO:0000256" key="13">
    <source>
        <dbReference type="SAM" id="Phobius"/>
    </source>
</evidence>
<evidence type="ECO:0000256" key="7">
    <source>
        <dbReference type="ARBA" id="ARBA00023015"/>
    </source>
</evidence>
<dbReference type="Gene3D" id="3.40.50.410">
    <property type="entry name" value="von Willebrand factor, type A domain"/>
    <property type="match status" value="1"/>
</dbReference>
<dbReference type="PROSITE" id="PS50234">
    <property type="entry name" value="VWFA"/>
    <property type="match status" value="1"/>
</dbReference>
<proteinExistence type="inferred from homology"/>
<dbReference type="EnsemblMetazoa" id="PPA40287.1">
    <property type="protein sequence ID" value="PPA40287.1"/>
    <property type="gene ID" value="WBGene00278656"/>
</dbReference>
<dbReference type="PANTHER" id="PTHR12695">
    <property type="entry name" value="GENERAL TRANSCRIPTION FACTOR IIH SUBUNIT 2"/>
    <property type="match status" value="1"/>
</dbReference>
<keyword evidence="13" id="KW-1133">Transmembrane helix</keyword>
<dbReference type="SMART" id="SM00327">
    <property type="entry name" value="VWA"/>
    <property type="match status" value="1"/>
</dbReference>
<feature type="compositionally biased region" description="Pro residues" evidence="12">
    <location>
        <begin position="728"/>
        <end position="747"/>
    </location>
</feature>
<dbReference type="GO" id="GO:0006289">
    <property type="term" value="P:nucleotide-excision repair"/>
    <property type="evidence" value="ECO:0000318"/>
    <property type="project" value="GO_Central"/>
</dbReference>
<evidence type="ECO:0000313" key="14">
    <source>
        <dbReference type="EnsemblMetazoa" id="PPA40287.1"/>
    </source>
</evidence>
<keyword evidence="13" id="KW-0472">Membrane</keyword>
<dbReference type="GO" id="GO:0006357">
    <property type="term" value="P:regulation of transcription by RNA polymerase II"/>
    <property type="evidence" value="ECO:0000318"/>
    <property type="project" value="GO_Central"/>
</dbReference>
<keyword evidence="10" id="KW-0234">DNA repair</keyword>
<keyword evidence="9" id="KW-0804">Transcription</keyword>
<dbReference type="InterPro" id="IPR036465">
    <property type="entry name" value="vWFA_dom_sf"/>
</dbReference>
<sequence>MSHNQADDDDQKGYTWEAGYADGLNIREVLEEDEGGSVEKAIGRLLANARRKQRATEKPARVRLGIMRHVYVVVDCSRFMASNSIPPSKLRMVLSAIDIFLDKFFEQNPIAQVGVILCKDRKAERYVSLTGNIRQLKEAMGVVQEQQCAGDFSLQNALQLALTNLQDLPGHVSREVIVIAAAFSTVDHGSIFATAESLKAGKVRVSVIGVGAEVYVYKRIAKMTSGRYDVAVDPEHARLLLSAHTTPPPTNKSVECNAVRVGFPSHEEIGMRSFCLCHPDSGPISSRGFLCVQCGSRHCSLPVECKVCKLTLVSAPQLARAFRHLLPLHPFDAHEDEVKSDKDGDEKKSVLDVVVLSIMLDMCVVNAKVVSVSIVMCYYMSLLISVPDVLHDIPLTISLSLCLILCYRVIRDDLILFVEMRQRRRRIHIFLVLLILTQICEGMVDSYVRTGVTQSQMDPIHPTIGRDPPRVNAVSAMCSSDGITASLSFDRPFSGKIYSRDYSLAPECIYYNGAGQHTVLFSIPAHRCGTKLTRTTRNVIDQMENRVYVQMDKDTQTSLDKQFAFVCQLAAGQAEIAANGTHDEYKLPPTPISPLQLSTYIDNRLSTDSPIGTTPLAAKSIDAYANLMKDPIVPINSDSIRRVSVISRDNHFGNWPIPGARPFNTQMKPIASWPHLPPSPTAVTPPSRDEYVRPGGITPWYSRSQPQFAHSIEPIVSSFPSLQRITPPLGPPLTPSTPSPRAPPMPRPFNDQRDPSIHRPSMPIQNSHPFVFSPLVGVRTESISMGKDSSAEAHPWNDGRVLSSSDQYAVGPTQNGGGTTFVPATRTTVRPGLSPVAAHESDEMSVQAGYSIPPVDSPRELPQKTTTIPVPERVDDITDETVNKDFTTPPVSHNVDLDEDNRIDNDKTMDRMVASQDASAVNTAVFLEIQQGLGPHESTITRPVKIGDNITLVVRSKSALRGEKEFDMFVHSCFATDGPGNTRIELIDKNGCVARPTVVGPMSRERSPDGQQLYFFRISAFKFPGPDDVYFSCSVDMTPGHIVPEICRPSTSRKRRELLNRAWIEGSANSVRLFDNVKVKVADEENQRFQREALSSSESEVPSTFCLDPSMILISLVILSVLITSLIISTIISIRLSIKLHNLQMSKIY</sequence>
<evidence type="ECO:0000256" key="5">
    <source>
        <dbReference type="ARBA" id="ARBA00022771"/>
    </source>
</evidence>
<dbReference type="PANTHER" id="PTHR12695:SF2">
    <property type="entry name" value="GENERAL TRANSCRIPTION FACTOR IIH SUBUNIT 2-RELATED"/>
    <property type="match status" value="1"/>
</dbReference>
<keyword evidence="13" id="KW-0812">Transmembrane</keyword>
<feature type="transmembrane region" description="Helical" evidence="13">
    <location>
        <begin position="1111"/>
        <end position="1138"/>
    </location>
</feature>
<comment type="subcellular location">
    <subcellularLocation>
        <location evidence="1">Nucleus</location>
    </subcellularLocation>
</comment>
<dbReference type="Pfam" id="PF25057">
    <property type="entry name" value="CUT_N"/>
    <property type="match status" value="1"/>
</dbReference>
<feature type="region of interest" description="Disordered" evidence="12">
    <location>
        <begin position="727"/>
        <end position="768"/>
    </location>
</feature>
<dbReference type="SUPFAM" id="SSF53300">
    <property type="entry name" value="vWA-like"/>
    <property type="match status" value="1"/>
</dbReference>
<comment type="similarity">
    <text evidence="2">Belongs to the GTF2H2 family.</text>
</comment>
<reference evidence="15" key="1">
    <citation type="journal article" date="2008" name="Nat. Genet.">
        <title>The Pristionchus pacificus genome provides a unique perspective on nematode lifestyle and parasitism.</title>
        <authorList>
            <person name="Dieterich C."/>
            <person name="Clifton S.W."/>
            <person name="Schuster L.N."/>
            <person name="Chinwalla A."/>
            <person name="Delehaunty K."/>
            <person name="Dinkelacker I."/>
            <person name="Fulton L."/>
            <person name="Fulton R."/>
            <person name="Godfrey J."/>
            <person name="Minx P."/>
            <person name="Mitreva M."/>
            <person name="Roeseler W."/>
            <person name="Tian H."/>
            <person name="Witte H."/>
            <person name="Yang S.P."/>
            <person name="Wilson R.K."/>
            <person name="Sommer R.J."/>
        </authorList>
    </citation>
    <scope>NUCLEOTIDE SEQUENCE [LARGE SCALE GENOMIC DNA]</scope>
    <source>
        <strain evidence="15">PS312</strain>
    </source>
</reference>
<dbReference type="FunFam" id="3.40.50.410:FF:000015">
    <property type="entry name" value="General transcription factor IIH subunit 2"/>
    <property type="match status" value="1"/>
</dbReference>
<keyword evidence="3" id="KW-0479">Metal-binding</keyword>
<evidence type="ECO:0000256" key="11">
    <source>
        <dbReference type="ARBA" id="ARBA00023242"/>
    </source>
</evidence>
<keyword evidence="11" id="KW-0539">Nucleus</keyword>
<keyword evidence="6" id="KW-0862">Zinc</keyword>
<evidence type="ECO:0000256" key="8">
    <source>
        <dbReference type="ARBA" id="ARBA00023157"/>
    </source>
</evidence>
<evidence type="ECO:0000256" key="1">
    <source>
        <dbReference type="ARBA" id="ARBA00004123"/>
    </source>
</evidence>
<protein>
    <submittedName>
        <fullName evidence="14">Uncharacterized protein</fullName>
    </submittedName>
</protein>
<dbReference type="InterPro" id="IPR042235">
    <property type="entry name" value="ZP-C_dom"/>
</dbReference>
<keyword evidence="7" id="KW-0805">Transcription regulation</keyword>
<accession>A0A2A6CCW9</accession>
<dbReference type="Pfam" id="PF00100">
    <property type="entry name" value="Zona_pellucida"/>
    <property type="match status" value="1"/>
</dbReference>
<keyword evidence="5" id="KW-0863">Zinc-finger</keyword>
<evidence type="ECO:0000256" key="12">
    <source>
        <dbReference type="SAM" id="MobiDB-lite"/>
    </source>
</evidence>